<gene>
    <name evidence="2" type="ORF">SAMN04488027_106172</name>
</gene>
<evidence type="ECO:0000313" key="3">
    <source>
        <dbReference type="Proteomes" id="UP000199296"/>
    </source>
</evidence>
<dbReference type="AlphaFoldDB" id="A0A1G7WW72"/>
<feature type="transmembrane region" description="Helical" evidence="1">
    <location>
        <begin position="75"/>
        <end position="92"/>
    </location>
</feature>
<sequence>MARPQNIHQKRSGFRIPKDYFSSLEASVLTNLKSDTYSKKTGFETPKAYLADFKLETPSEEKQTRVIRLKEMTKWIAAASIVAFAIVGAMYIDEISPKKDIQFSDLNNDMIERYLDTHLDSPDEFIDYENTSVKKLVEENITTLEDKDIIEYLNDKLEDQDFDND</sequence>
<evidence type="ECO:0000256" key="1">
    <source>
        <dbReference type="SAM" id="Phobius"/>
    </source>
</evidence>
<proteinExistence type="predicted"/>
<dbReference type="Proteomes" id="UP000199296">
    <property type="component" value="Unassembled WGS sequence"/>
</dbReference>
<name>A0A1G7WW72_9FLAO</name>
<reference evidence="2 3" key="1">
    <citation type="submission" date="2016-10" db="EMBL/GenBank/DDBJ databases">
        <authorList>
            <person name="de Groot N.N."/>
        </authorList>
    </citation>
    <scope>NUCLEOTIDE SEQUENCE [LARGE SCALE GENOMIC DNA]</scope>
    <source>
        <strain evidence="2 3">DSM 19803</strain>
    </source>
</reference>
<protein>
    <submittedName>
        <fullName evidence="2">Uncharacterized protein</fullName>
    </submittedName>
</protein>
<dbReference type="STRING" id="470826.SAMN04488027_106172"/>
<dbReference type="EMBL" id="FNCW01000006">
    <property type="protein sequence ID" value="SDG76192.1"/>
    <property type="molecule type" value="Genomic_DNA"/>
</dbReference>
<keyword evidence="1" id="KW-0472">Membrane</keyword>
<dbReference type="RefSeq" id="WP_093367904.1">
    <property type="nucleotide sequence ID" value="NZ_FNCW01000006.1"/>
</dbReference>
<keyword evidence="1" id="KW-1133">Transmembrane helix</keyword>
<evidence type="ECO:0000313" key="2">
    <source>
        <dbReference type="EMBL" id="SDG76192.1"/>
    </source>
</evidence>
<keyword evidence="3" id="KW-1185">Reference proteome</keyword>
<keyword evidence="1" id="KW-0812">Transmembrane</keyword>
<dbReference type="OrthoDB" id="981524at2"/>
<organism evidence="2 3">
    <name type="scientific">Psychroflexus sediminis</name>
    <dbReference type="NCBI Taxonomy" id="470826"/>
    <lineage>
        <taxon>Bacteria</taxon>
        <taxon>Pseudomonadati</taxon>
        <taxon>Bacteroidota</taxon>
        <taxon>Flavobacteriia</taxon>
        <taxon>Flavobacteriales</taxon>
        <taxon>Flavobacteriaceae</taxon>
        <taxon>Psychroflexus</taxon>
    </lineage>
</organism>
<accession>A0A1G7WW72</accession>